<proteinExistence type="predicted"/>
<protein>
    <submittedName>
        <fullName evidence="5">Proprotein convertase P</fullName>
    </submittedName>
</protein>
<dbReference type="Pfam" id="PF13583">
    <property type="entry name" value="Reprolysin_4"/>
    <property type="match status" value="1"/>
</dbReference>
<dbReference type="InterPro" id="IPR002884">
    <property type="entry name" value="P_dom"/>
</dbReference>
<dbReference type="AlphaFoldDB" id="A0A0D5YSM1"/>
<dbReference type="PATRIC" id="fig|516051.4.peg.1749"/>
<organism evidence="5 6">
    <name type="scientific">Flagellimonas lutaonensis</name>
    <dbReference type="NCBI Taxonomy" id="516051"/>
    <lineage>
        <taxon>Bacteria</taxon>
        <taxon>Pseudomonadati</taxon>
        <taxon>Bacteroidota</taxon>
        <taxon>Flavobacteriia</taxon>
        <taxon>Flavobacteriales</taxon>
        <taxon>Flavobacteriaceae</taxon>
        <taxon>Flagellimonas</taxon>
    </lineage>
</organism>
<reference evidence="5 6" key="1">
    <citation type="submission" date="2015-03" db="EMBL/GenBank/DDBJ databases">
        <title>Complete genome sequence of Muricauda lutaonensis CC-HSB-11T, isolated from a coastal hot spring.</title>
        <authorList>
            <person name="Kim K.M."/>
        </authorList>
    </citation>
    <scope>NUCLEOTIDE SEQUENCE [LARGE SCALE GENOMIC DNA]</scope>
    <source>
        <strain evidence="5 6">CC-HSB-11</strain>
    </source>
</reference>
<dbReference type="NCBIfam" id="TIGR04183">
    <property type="entry name" value="Por_Secre_tail"/>
    <property type="match status" value="1"/>
</dbReference>
<dbReference type="EMBL" id="CP011071">
    <property type="protein sequence ID" value="AKA35307.1"/>
    <property type="molecule type" value="Genomic_DNA"/>
</dbReference>
<dbReference type="Gene3D" id="2.60.120.260">
    <property type="entry name" value="Galactose-binding domain-like"/>
    <property type="match status" value="1"/>
</dbReference>
<evidence type="ECO:0000256" key="3">
    <source>
        <dbReference type="ARBA" id="ARBA00022801"/>
    </source>
</evidence>
<evidence type="ECO:0000256" key="1">
    <source>
        <dbReference type="ARBA" id="ARBA00022670"/>
    </source>
</evidence>
<dbReference type="STRING" id="516051.VC82_1694"/>
<dbReference type="SUPFAM" id="SSF49265">
    <property type="entry name" value="Fibronectin type III"/>
    <property type="match status" value="1"/>
</dbReference>
<dbReference type="GO" id="GO:0008237">
    <property type="term" value="F:metallopeptidase activity"/>
    <property type="evidence" value="ECO:0007669"/>
    <property type="project" value="InterPro"/>
</dbReference>
<dbReference type="SUPFAM" id="SSF55486">
    <property type="entry name" value="Metalloproteases ('zincins'), catalytic domain"/>
    <property type="match status" value="1"/>
</dbReference>
<dbReference type="KEGG" id="mlt:VC82_1694"/>
<dbReference type="Proteomes" id="UP000032726">
    <property type="component" value="Chromosome"/>
</dbReference>
<evidence type="ECO:0000256" key="2">
    <source>
        <dbReference type="ARBA" id="ARBA00022729"/>
    </source>
</evidence>
<keyword evidence="2" id="KW-0732">Signal</keyword>
<dbReference type="Pfam" id="PF01483">
    <property type="entry name" value="P_proprotein"/>
    <property type="match status" value="1"/>
</dbReference>
<keyword evidence="6" id="KW-1185">Reference proteome</keyword>
<evidence type="ECO:0000313" key="5">
    <source>
        <dbReference type="EMBL" id="AKA35307.1"/>
    </source>
</evidence>
<dbReference type="InterPro" id="IPR036116">
    <property type="entry name" value="FN3_sf"/>
</dbReference>
<dbReference type="Gene3D" id="3.40.390.10">
    <property type="entry name" value="Collagenase (Catalytic Domain)"/>
    <property type="match status" value="1"/>
</dbReference>
<dbReference type="InterPro" id="IPR026444">
    <property type="entry name" value="Secre_tail"/>
</dbReference>
<keyword evidence="1" id="KW-0645">Protease</keyword>
<feature type="domain" description="P/Homo B" evidence="4">
    <location>
        <begin position="817"/>
        <end position="986"/>
    </location>
</feature>
<evidence type="ECO:0000313" key="6">
    <source>
        <dbReference type="Proteomes" id="UP000032726"/>
    </source>
</evidence>
<dbReference type="GO" id="GO:0004252">
    <property type="term" value="F:serine-type endopeptidase activity"/>
    <property type="evidence" value="ECO:0007669"/>
    <property type="project" value="InterPro"/>
</dbReference>
<accession>A0A0D5YSM1</accession>
<dbReference type="InterPro" id="IPR024079">
    <property type="entry name" value="MetalloPept_cat_dom_sf"/>
</dbReference>
<sequence length="1258" mass="135841">MPLFCMKAKLHFVLAITMFLGWFSTTAQEVYWQYIPQQSVKSTSLANDDDIKSAAFFSLDEPTFKALLTKVGKQRPITIRYPLQNGSLKRFRIWETPVFHEELSKKYPFIKSFTGISEDGTTRLRLSVSHKEVQGMCVDVGSHRASFLEKSKESGLYVAYERDKSVLKDSPFVCKTTEMARATDLFPAVLIDDQTLRKFRIAVSATGEYTEHHGGTVADALAAINATLTRVNEVFETDLAVTLELVPDNDQIIFTDPATDPYNGGLNSQVQNTLTTAIGEANYDVGHLFHKDNNNGNAGFIGSVCVDNRKGSAFSSAQEPEGDDFDLDYVAHELGHQFGANHTWSFESEGTSVQAEPASGTTIMGYAGIVEGNNVAPNGDDYFHYYSIVQIIDYLQTVSCAQTVALTNEPPVVSPLEDYVIPKSTAFVLSANATDPDLGDVLTYTWEQIDNGVVTAETFGPENASGANFRSLPPTTDPQRYFPRLSQVVQGNLTQTNPTINAAWETVSNIQRDLNFALTVRDNGTGGGQVVTASTVVQVINAAGPFLVTSQNSGETYSAGSVQTVTWNVANTDIAPINTETVDIFLSVDGGNSFPIQIADDVLNDGSAEVLLPANTTDMGRIMVKASDNIFFAVNSSDFTIEESPVVLDFETLDVEVCQPNDLVVPFVYNTSGGFGETSTFSADAPVGLTVAFSPTTATADATDVDITFSNTGGLAEGLYPVTITSTAPSATQQVVLQLYVYDSTFEEVVLLEPADLSVDTSVNPLFTWQDNPVYTSYDIEIATDATFADVIESAAVQLNKYKPSNLQPETTYFWRVKPKNTCGEGIFGTPFSFITTEKDCKNIDGDILPLEIPSDGPATITSSVTILQDLPVADVNLALEIDHTFLEDLVINLISPSGTKVALVSKSCGSSNNINAIFDDEGSEITCSGDPAISGTVRPLGALGSFKGESALGTWTLEIEDTAASDGGELKSFTLEVCVEGTFRPDEDEDGVFDDGDDLCLGTPKGAEVDTNGCQVNRFAQDNFTIEVESESCRSSNDATISISAADNTIDYMATLNGSGLNETVNFNDGFVFQNLQAGNYSLCISGSMGALVYQEICFNVVVEQPDVLTVSSKLLANSTQVALKMEGSGFYNVEINGVVVQTAESELVLDLEKGPNVLKVSTGLPCQGIYEETLVVAPEPILFPNPTRNNVSIYYDHANQPLGIRVFAANGQLVREESQTSEKVQTEISLSGLPQGIYYVEISGNGFKKTQKVIKQ</sequence>
<dbReference type="SUPFAM" id="SSF49785">
    <property type="entry name" value="Galactose-binding domain-like"/>
    <property type="match status" value="1"/>
</dbReference>
<keyword evidence="3" id="KW-0378">Hydrolase</keyword>
<name>A0A0D5YSM1_9FLAO</name>
<dbReference type="HOGENOM" id="CLU_006954_0_0_10"/>
<dbReference type="InterPro" id="IPR013783">
    <property type="entry name" value="Ig-like_fold"/>
</dbReference>
<dbReference type="Gene3D" id="2.60.40.10">
    <property type="entry name" value="Immunoglobulins"/>
    <property type="match status" value="2"/>
</dbReference>
<gene>
    <name evidence="5" type="ORF">VC82_1694</name>
</gene>
<dbReference type="GO" id="GO:0006508">
    <property type="term" value="P:proteolysis"/>
    <property type="evidence" value="ECO:0007669"/>
    <property type="project" value="UniProtKB-KW"/>
</dbReference>
<dbReference type="Pfam" id="PF18962">
    <property type="entry name" value="Por_Secre_tail"/>
    <property type="match status" value="1"/>
</dbReference>
<dbReference type="InterPro" id="IPR008979">
    <property type="entry name" value="Galactose-bd-like_sf"/>
</dbReference>
<dbReference type="PROSITE" id="PS51829">
    <property type="entry name" value="P_HOMO_B"/>
    <property type="match status" value="1"/>
</dbReference>
<evidence type="ECO:0000259" key="4">
    <source>
        <dbReference type="PROSITE" id="PS51829"/>
    </source>
</evidence>